<dbReference type="EMBL" id="LAZR01000463">
    <property type="protein sequence ID" value="KKN67900.1"/>
    <property type="molecule type" value="Genomic_DNA"/>
</dbReference>
<gene>
    <name evidence="1" type="ORF">LCGC14_0456870</name>
</gene>
<protein>
    <submittedName>
        <fullName evidence="1">Uncharacterized protein</fullName>
    </submittedName>
</protein>
<comment type="caution">
    <text evidence="1">The sequence shown here is derived from an EMBL/GenBank/DDBJ whole genome shotgun (WGS) entry which is preliminary data.</text>
</comment>
<sequence>MKKLLLLLFTLSTSLYGASPEYVPVARMDLYLCEGGIFYVTDTESTSVQDIRFEEGTYFIKKYIDNAALSGTESGLKVQNLFKIKRRKK</sequence>
<evidence type="ECO:0000313" key="1">
    <source>
        <dbReference type="EMBL" id="KKN67900.1"/>
    </source>
</evidence>
<reference evidence="1" key="1">
    <citation type="journal article" date="2015" name="Nature">
        <title>Complex archaea that bridge the gap between prokaryotes and eukaryotes.</title>
        <authorList>
            <person name="Spang A."/>
            <person name="Saw J.H."/>
            <person name="Jorgensen S.L."/>
            <person name="Zaremba-Niedzwiedzka K."/>
            <person name="Martijn J."/>
            <person name="Lind A.E."/>
            <person name="van Eijk R."/>
            <person name="Schleper C."/>
            <person name="Guy L."/>
            <person name="Ettema T.J."/>
        </authorList>
    </citation>
    <scope>NUCLEOTIDE SEQUENCE</scope>
</reference>
<dbReference type="AlphaFoldDB" id="A0A0F9SGA5"/>
<proteinExistence type="predicted"/>
<accession>A0A0F9SGA5</accession>
<name>A0A0F9SGA5_9ZZZZ</name>
<organism evidence="1">
    <name type="scientific">marine sediment metagenome</name>
    <dbReference type="NCBI Taxonomy" id="412755"/>
    <lineage>
        <taxon>unclassified sequences</taxon>
        <taxon>metagenomes</taxon>
        <taxon>ecological metagenomes</taxon>
    </lineage>
</organism>